<dbReference type="PANTHER" id="PTHR43190:SF3">
    <property type="entry name" value="N-ACETYL-D-GLUCOSAMINE KINASE"/>
    <property type="match status" value="1"/>
</dbReference>
<dbReference type="PANTHER" id="PTHR43190">
    <property type="entry name" value="N-ACETYL-D-GLUCOSAMINE KINASE"/>
    <property type="match status" value="1"/>
</dbReference>
<dbReference type="InterPro" id="IPR052519">
    <property type="entry name" value="Euk-type_GlcNAc_Kinase"/>
</dbReference>
<dbReference type="SUPFAM" id="SSF53067">
    <property type="entry name" value="Actin-like ATPase domain"/>
    <property type="match status" value="2"/>
</dbReference>
<keyword evidence="2" id="KW-0418">Kinase</keyword>
<sequence>MGGFYLGCDIGGTGARFVLVDAAGSPVRRGTAPGASALLAAPDDRARLEASFRRIGASLPHPLDAAMIGLSGYGPEALDDIAALFTQTTGILPNRLTLCDDIELACRVLFAPGEGHLVSAGTGVIGSHFRADGSRLRIGGRGLMIDDAGSGGWIALAAIRALYRRVDEDGAYGEMAGLAAQVFEMIGSDDWADVKRLVYGGDRGRIGALSLAVARAADSGDPYAQDLLEEAGREIARLGNILIARAGDLPVAFVGGVLRLSPVIGETIADKLNGVALFPKADIAEGAAELARRAFQRQSE</sequence>
<dbReference type="RefSeq" id="WP_138746545.1">
    <property type="nucleotide sequence ID" value="NZ_VCLB01000001.1"/>
</dbReference>
<dbReference type="EMBL" id="VCLB01000001">
    <property type="protein sequence ID" value="TNB49501.1"/>
    <property type="molecule type" value="Genomic_DNA"/>
</dbReference>
<dbReference type="Pfam" id="PF01869">
    <property type="entry name" value="BcrAD_BadFG"/>
    <property type="match status" value="1"/>
</dbReference>
<dbReference type="Gene3D" id="3.30.420.40">
    <property type="match status" value="2"/>
</dbReference>
<reference evidence="2 3" key="2">
    <citation type="submission" date="2019-06" db="EMBL/GenBank/DDBJ databases">
        <title>Martelella lutilitoris sp. nov., isolated from a tidal mudflat.</title>
        <authorList>
            <person name="Kim Y.-J."/>
        </authorList>
    </citation>
    <scope>NUCLEOTIDE SEQUENCE [LARGE SCALE GENOMIC DNA]</scope>
    <source>
        <strain evidence="2 3">GH2-6</strain>
    </source>
</reference>
<protein>
    <submittedName>
        <fullName evidence="2">N-acetylglucosamine kinase</fullName>
    </submittedName>
</protein>
<comment type="caution">
    <text evidence="2">The sequence shown here is derived from an EMBL/GenBank/DDBJ whole genome shotgun (WGS) entry which is preliminary data.</text>
</comment>
<evidence type="ECO:0000259" key="1">
    <source>
        <dbReference type="Pfam" id="PF01869"/>
    </source>
</evidence>
<accession>A0A5C4JWH4</accession>
<dbReference type="InterPro" id="IPR002731">
    <property type="entry name" value="ATPase_BadF"/>
</dbReference>
<evidence type="ECO:0000313" key="2">
    <source>
        <dbReference type="EMBL" id="TNB49501.1"/>
    </source>
</evidence>
<dbReference type="Proteomes" id="UP000307874">
    <property type="component" value="Unassembled WGS sequence"/>
</dbReference>
<evidence type="ECO:0000313" key="3">
    <source>
        <dbReference type="Proteomes" id="UP000307874"/>
    </source>
</evidence>
<reference evidence="2 3" key="1">
    <citation type="submission" date="2019-05" db="EMBL/GenBank/DDBJ databases">
        <authorList>
            <person name="Lee S.D."/>
        </authorList>
    </citation>
    <scope>NUCLEOTIDE SEQUENCE [LARGE SCALE GENOMIC DNA]</scope>
    <source>
        <strain evidence="2 3">GH2-6</strain>
    </source>
</reference>
<dbReference type="InterPro" id="IPR043129">
    <property type="entry name" value="ATPase_NBD"/>
</dbReference>
<name>A0A5C4JWH4_9HYPH</name>
<proteinExistence type="predicted"/>
<gene>
    <name evidence="2" type="ORF">FF124_00640</name>
</gene>
<dbReference type="GO" id="GO:0016301">
    <property type="term" value="F:kinase activity"/>
    <property type="evidence" value="ECO:0007669"/>
    <property type="project" value="UniProtKB-KW"/>
</dbReference>
<keyword evidence="3" id="KW-1185">Reference proteome</keyword>
<feature type="domain" description="ATPase BadF/BadG/BcrA/BcrD type" evidence="1">
    <location>
        <begin position="6"/>
        <end position="291"/>
    </location>
</feature>
<keyword evidence="2" id="KW-0808">Transferase</keyword>
<dbReference type="AlphaFoldDB" id="A0A5C4JWH4"/>
<dbReference type="OrthoDB" id="63487at2"/>
<organism evidence="2 3">
    <name type="scientific">Martelella lutilitoris</name>
    <dbReference type="NCBI Taxonomy" id="2583532"/>
    <lineage>
        <taxon>Bacteria</taxon>
        <taxon>Pseudomonadati</taxon>
        <taxon>Pseudomonadota</taxon>
        <taxon>Alphaproteobacteria</taxon>
        <taxon>Hyphomicrobiales</taxon>
        <taxon>Aurantimonadaceae</taxon>
        <taxon>Martelella</taxon>
    </lineage>
</organism>